<dbReference type="GO" id="GO:0016289">
    <property type="term" value="F:acyl-CoA hydrolase activity"/>
    <property type="evidence" value="ECO:0007669"/>
    <property type="project" value="UniProtKB-ARBA"/>
</dbReference>
<gene>
    <name evidence="3" type="ORF">SGUI_1630</name>
</gene>
<dbReference type="STRING" id="1758689.SGUI_1630"/>
<dbReference type="InterPro" id="IPR011973">
    <property type="entry name" value="PaaD"/>
</dbReference>
<dbReference type="InterPro" id="IPR029069">
    <property type="entry name" value="HotDog_dom_sf"/>
</dbReference>
<evidence type="ECO:0000313" key="3">
    <source>
        <dbReference type="EMBL" id="ANS79026.1"/>
    </source>
</evidence>
<dbReference type="Proteomes" id="UP000092482">
    <property type="component" value="Chromosome"/>
</dbReference>
<proteinExistence type="predicted"/>
<name>A0A1B1NC78_9MICO</name>
<dbReference type="Gene3D" id="3.10.129.10">
    <property type="entry name" value="Hotdog Thioesterase"/>
    <property type="match status" value="1"/>
</dbReference>
<keyword evidence="1" id="KW-0378">Hydrolase</keyword>
<keyword evidence="4" id="KW-1185">Reference proteome</keyword>
<dbReference type="Pfam" id="PF03061">
    <property type="entry name" value="4HBT"/>
    <property type="match status" value="1"/>
</dbReference>
<reference evidence="3 4" key="1">
    <citation type="submission" date="2016-03" db="EMBL/GenBank/DDBJ databases">
        <title>Shallow-sea hydrothermal system.</title>
        <authorList>
            <person name="Tang K."/>
        </authorList>
    </citation>
    <scope>NUCLEOTIDE SEQUENCE [LARGE SCALE GENOMIC DNA]</scope>
    <source>
        <strain evidence="3 4">JLT9</strain>
    </source>
</reference>
<accession>A0A1B1NC78</accession>
<dbReference type="SUPFAM" id="SSF54637">
    <property type="entry name" value="Thioesterase/thiol ester dehydrase-isomerase"/>
    <property type="match status" value="1"/>
</dbReference>
<dbReference type="PANTHER" id="PTHR42856">
    <property type="entry name" value="ACYL-COENZYME A THIOESTERASE PAAI"/>
    <property type="match status" value="1"/>
</dbReference>
<dbReference type="InterPro" id="IPR052723">
    <property type="entry name" value="Acyl-CoA_thioesterase_PaaI"/>
</dbReference>
<evidence type="ECO:0000259" key="2">
    <source>
        <dbReference type="Pfam" id="PF03061"/>
    </source>
</evidence>
<protein>
    <submittedName>
        <fullName evidence="3">Phenylacetic acid degradation protein PaaD, thioesterase</fullName>
    </submittedName>
</protein>
<evidence type="ECO:0000313" key="4">
    <source>
        <dbReference type="Proteomes" id="UP000092482"/>
    </source>
</evidence>
<organism evidence="3 4">
    <name type="scientific">Serinicoccus hydrothermalis</name>
    <dbReference type="NCBI Taxonomy" id="1758689"/>
    <lineage>
        <taxon>Bacteria</taxon>
        <taxon>Bacillati</taxon>
        <taxon>Actinomycetota</taxon>
        <taxon>Actinomycetes</taxon>
        <taxon>Micrococcales</taxon>
        <taxon>Ornithinimicrobiaceae</taxon>
        <taxon>Serinicoccus</taxon>
    </lineage>
</organism>
<dbReference type="PATRIC" id="fig|1758689.4.peg.1688"/>
<dbReference type="InterPro" id="IPR003736">
    <property type="entry name" value="PAAI_dom"/>
</dbReference>
<dbReference type="NCBIfam" id="TIGR02286">
    <property type="entry name" value="PaaD"/>
    <property type="match status" value="1"/>
</dbReference>
<dbReference type="CDD" id="cd03443">
    <property type="entry name" value="PaaI_thioesterase"/>
    <property type="match status" value="1"/>
</dbReference>
<feature type="domain" description="Thioesterase" evidence="2">
    <location>
        <begin position="59"/>
        <end position="127"/>
    </location>
</feature>
<dbReference type="PANTHER" id="PTHR42856:SF1">
    <property type="entry name" value="ACYL-COENZYME A THIOESTERASE PAAI"/>
    <property type="match status" value="1"/>
</dbReference>
<dbReference type="InterPro" id="IPR006683">
    <property type="entry name" value="Thioestr_dom"/>
</dbReference>
<dbReference type="EMBL" id="CP014989">
    <property type="protein sequence ID" value="ANS79026.1"/>
    <property type="molecule type" value="Genomic_DNA"/>
</dbReference>
<sequence length="145" mass="15669">MTDTDLSHVHRMWDQDRASAALGIELLDVEVETTEGGRRLGRARTRMRIVDTMVNGHDIAHGGYVFTLADSTFALACNATGRTTVAASCDITYLLPSRLDDVLVATAAERVSYGRSGITDVTVCRASDSAVVAEFRGHSRAIRPS</sequence>
<evidence type="ECO:0000256" key="1">
    <source>
        <dbReference type="ARBA" id="ARBA00022801"/>
    </source>
</evidence>
<dbReference type="AlphaFoldDB" id="A0A1B1NC78"/>
<dbReference type="NCBIfam" id="TIGR00369">
    <property type="entry name" value="unchar_dom_1"/>
    <property type="match status" value="1"/>
</dbReference>
<dbReference type="RefSeq" id="WP_237141483.1">
    <property type="nucleotide sequence ID" value="NZ_CP014989.1"/>
</dbReference>
<dbReference type="KEGG" id="serj:SGUI_1630"/>